<evidence type="ECO:0000259" key="10">
    <source>
        <dbReference type="SMART" id="SM01192"/>
    </source>
</evidence>
<evidence type="ECO:0000313" key="13">
    <source>
        <dbReference type="Proteomes" id="UP001164746"/>
    </source>
</evidence>
<dbReference type="InterPro" id="IPR029017">
    <property type="entry name" value="Enolase-like_N"/>
</dbReference>
<evidence type="ECO:0000259" key="11">
    <source>
        <dbReference type="SMART" id="SM01193"/>
    </source>
</evidence>
<dbReference type="Gene3D" id="3.30.390.10">
    <property type="entry name" value="Enolase-like, N-terminal domain"/>
    <property type="match status" value="1"/>
</dbReference>
<gene>
    <name evidence="12" type="ORF">MAR_022591</name>
</gene>
<dbReference type="Proteomes" id="UP001164746">
    <property type="component" value="Chromosome 3"/>
</dbReference>
<dbReference type="SUPFAM" id="SSF54826">
    <property type="entry name" value="Enolase N-terminal domain-like"/>
    <property type="match status" value="1"/>
</dbReference>
<evidence type="ECO:0000256" key="9">
    <source>
        <dbReference type="SAM" id="MobiDB-lite"/>
    </source>
</evidence>
<evidence type="ECO:0000313" key="12">
    <source>
        <dbReference type="EMBL" id="WAQ98218.1"/>
    </source>
</evidence>
<comment type="pathway">
    <text evidence="1">Carbohydrate degradation; glycolysis; pyruvate from D-glyceraldehyde 3-phosphate: step 4/5.</text>
</comment>
<dbReference type="Pfam" id="PF00113">
    <property type="entry name" value="Enolase_C"/>
    <property type="match status" value="1"/>
</dbReference>
<dbReference type="InterPro" id="IPR036849">
    <property type="entry name" value="Enolase-like_C_sf"/>
</dbReference>
<reference evidence="12" key="1">
    <citation type="submission" date="2022-11" db="EMBL/GenBank/DDBJ databases">
        <title>Centuries of genome instability and evolution in soft-shell clam transmissible cancer (bioRxiv).</title>
        <authorList>
            <person name="Hart S.F.M."/>
            <person name="Yonemitsu M.A."/>
            <person name="Giersch R.M."/>
            <person name="Beal B.F."/>
            <person name="Arriagada G."/>
            <person name="Davis B.W."/>
            <person name="Ostrander E.A."/>
            <person name="Goff S.P."/>
            <person name="Metzger M.J."/>
        </authorList>
    </citation>
    <scope>NUCLEOTIDE SEQUENCE</scope>
    <source>
        <strain evidence="12">MELC-2E11</strain>
        <tissue evidence="12">Siphon/mantle</tissue>
    </source>
</reference>
<evidence type="ECO:0000256" key="7">
    <source>
        <dbReference type="ARBA" id="ARBA00034855"/>
    </source>
</evidence>
<dbReference type="EMBL" id="CP111014">
    <property type="protein sequence ID" value="WAQ98218.1"/>
    <property type="molecule type" value="Genomic_DNA"/>
</dbReference>
<dbReference type="SUPFAM" id="SSF51604">
    <property type="entry name" value="Enolase C-terminal domain-like"/>
    <property type="match status" value="1"/>
</dbReference>
<dbReference type="InterPro" id="IPR000941">
    <property type="entry name" value="Enolase"/>
</dbReference>
<evidence type="ECO:0000256" key="5">
    <source>
        <dbReference type="ARBA" id="ARBA00023239"/>
    </source>
</evidence>
<dbReference type="SMART" id="SM01192">
    <property type="entry name" value="Enolase_C"/>
    <property type="match status" value="1"/>
</dbReference>
<evidence type="ECO:0000256" key="1">
    <source>
        <dbReference type="ARBA" id="ARBA00005031"/>
    </source>
</evidence>
<feature type="compositionally biased region" description="Basic and acidic residues" evidence="9">
    <location>
        <begin position="192"/>
        <end position="231"/>
    </location>
</feature>
<keyword evidence="4" id="KW-0324">Glycolysis</keyword>
<proteinExistence type="inferred from homology"/>
<feature type="domain" description="Enolase C-terminal TIM barrel" evidence="10">
    <location>
        <begin position="344"/>
        <end position="636"/>
    </location>
</feature>
<feature type="region of interest" description="Disordered" evidence="9">
    <location>
        <begin position="180"/>
        <end position="249"/>
    </location>
</feature>
<dbReference type="InterPro" id="IPR047500">
    <property type="entry name" value="DD_ENO4"/>
</dbReference>
<dbReference type="SMART" id="SM01193">
    <property type="entry name" value="Enolase_N"/>
    <property type="match status" value="1"/>
</dbReference>
<dbReference type="InterPro" id="IPR020811">
    <property type="entry name" value="Enolase_N"/>
</dbReference>
<dbReference type="Gene3D" id="3.20.20.120">
    <property type="entry name" value="Enolase-like C-terminal domain"/>
    <property type="match status" value="1"/>
</dbReference>
<dbReference type="CDD" id="cd22974">
    <property type="entry name" value="DD_ENO4"/>
    <property type="match status" value="1"/>
</dbReference>
<keyword evidence="5" id="KW-0456">Lyase</keyword>
<evidence type="ECO:0000256" key="2">
    <source>
        <dbReference type="ARBA" id="ARBA00009604"/>
    </source>
</evidence>
<feature type="domain" description="Enolase N-terminal" evidence="11">
    <location>
        <begin position="69"/>
        <end position="333"/>
    </location>
</feature>
<name>A0ABY7DQ46_MYAAR</name>
<comment type="similarity">
    <text evidence="2">Belongs to the enolase family.</text>
</comment>
<dbReference type="InterPro" id="IPR020810">
    <property type="entry name" value="Enolase_C"/>
</dbReference>
<feature type="compositionally biased region" description="Basic residues" evidence="9">
    <location>
        <begin position="232"/>
        <end position="243"/>
    </location>
</feature>
<evidence type="ECO:0000256" key="3">
    <source>
        <dbReference type="ARBA" id="ARBA00012058"/>
    </source>
</evidence>
<evidence type="ECO:0000256" key="6">
    <source>
        <dbReference type="ARBA" id="ARBA00031125"/>
    </source>
</evidence>
<organism evidence="12 13">
    <name type="scientific">Mya arenaria</name>
    <name type="common">Soft-shell clam</name>
    <dbReference type="NCBI Taxonomy" id="6604"/>
    <lineage>
        <taxon>Eukaryota</taxon>
        <taxon>Metazoa</taxon>
        <taxon>Spiralia</taxon>
        <taxon>Lophotrochozoa</taxon>
        <taxon>Mollusca</taxon>
        <taxon>Bivalvia</taxon>
        <taxon>Autobranchia</taxon>
        <taxon>Heteroconchia</taxon>
        <taxon>Euheterodonta</taxon>
        <taxon>Imparidentia</taxon>
        <taxon>Neoheterodontei</taxon>
        <taxon>Myida</taxon>
        <taxon>Myoidea</taxon>
        <taxon>Myidae</taxon>
        <taxon>Mya</taxon>
    </lineage>
</organism>
<dbReference type="EC" id="4.2.1.11" evidence="3"/>
<sequence>MATTEKTMASVKEARELYELKQKAAQFYAENGVPAKMEDILNSMFYDNPNDVYGHLANYFQGFAQPAKITSVQARSAFDAKGQRTILTDIFCSVNNKTKLLASSVNSSVSPLLSELAKPEELDDEAKDREAGLEAAINIINKEIASRLQGLQPTAQADIDKVITGYIGELKAAEDERIAREAETQANTEGSDNEKKPGSSITKDKPKSGNEVPEEKDMAEDKDPKVKETVKKGKVSARLKKGSLRAGSRAISRAASKMATGFPSAARHNVHSHVALRPDSGGGKGGKGGAPVVVVPDEPRERMVAGSVCLSATSQAVCQAGAAADGNEVYEHVAALRFGQAPQQYRMPLPMVTIFQSGRAAPGKSNCVKEYMLVSPPGKLLNESVPKIFAVYNDVVKAIMGKNGIVARNVTDLGALMVSFDRPEQGLDMIQESMTRLGLTPGEDLYLGLNLAGHEIFDYEKGKYEVVTGQQKAADDVIDFWVDIITRYPAIIAIIDPFRKQEGQQWMSLCEKISEKCYILGDNVWHRPGLLKDEELTDTFRSSGNVYRLEQMNTITNILECAKKTEEAGNETVLSTNIGDTTDVFLADMAVGMNARFLKVGGASRGERVSKLNRLISLELALQGCGTLAPGGDFSFPVITLPPPPEPEEGDAEEAEVKDSPRKNLFLAIYFIDLQ</sequence>
<keyword evidence="13" id="KW-1185">Reference proteome</keyword>
<accession>A0ABY7DQ46</accession>
<evidence type="ECO:0000256" key="8">
    <source>
        <dbReference type="ARBA" id="ARBA00048333"/>
    </source>
</evidence>
<protein>
    <recommendedName>
        <fullName evidence="7">Enolase 4</fullName>
        <ecNumber evidence="3">4.2.1.11</ecNumber>
    </recommendedName>
    <alternativeName>
        <fullName evidence="6">2-phospho-D-glycerate hydro-lyase</fullName>
    </alternativeName>
</protein>
<comment type="catalytic activity">
    <reaction evidence="8">
        <text>(2R)-2-phosphoglycerate = phosphoenolpyruvate + H2O</text>
        <dbReference type="Rhea" id="RHEA:10164"/>
        <dbReference type="ChEBI" id="CHEBI:15377"/>
        <dbReference type="ChEBI" id="CHEBI:58289"/>
        <dbReference type="ChEBI" id="CHEBI:58702"/>
        <dbReference type="EC" id="4.2.1.11"/>
    </reaction>
</comment>
<dbReference type="PANTHER" id="PTHR11902:SF30">
    <property type="entry name" value="ENOLASE 4"/>
    <property type="match status" value="1"/>
</dbReference>
<evidence type="ECO:0000256" key="4">
    <source>
        <dbReference type="ARBA" id="ARBA00023152"/>
    </source>
</evidence>
<dbReference type="PANTHER" id="PTHR11902">
    <property type="entry name" value="ENOLASE"/>
    <property type="match status" value="1"/>
</dbReference>